<proteinExistence type="predicted"/>
<reference evidence="1" key="1">
    <citation type="submission" date="2012-10" db="EMBL/GenBank/DDBJ databases">
        <authorList>
            <person name="Harkins D.M."/>
            <person name="Durkin A.S."/>
            <person name="Brinkac L.M."/>
            <person name="Selengut J.D."/>
            <person name="Sanka R."/>
            <person name="DePew J."/>
            <person name="Purushe J."/>
            <person name="Picardeau M."/>
            <person name="Werts C."/>
            <person name="Goarant C."/>
            <person name="Vinetz J.M."/>
            <person name="Sutton G.G."/>
            <person name="Nelson W.C."/>
            <person name="Fouts D.E."/>
        </authorList>
    </citation>
    <scope>NUCLEOTIDE SEQUENCE [LARGE SCALE GENOMIC DNA]</scope>
    <source>
        <strain evidence="1">200802841</strain>
    </source>
</reference>
<dbReference type="RefSeq" id="WP_004769096.1">
    <property type="nucleotide sequence ID" value="NZ_AKWH02000025.1"/>
</dbReference>
<evidence type="ECO:0000313" key="1">
    <source>
        <dbReference type="EMBL" id="EKO52380.1"/>
    </source>
</evidence>
<dbReference type="Proteomes" id="UP000006339">
    <property type="component" value="Unassembled WGS sequence"/>
</dbReference>
<evidence type="ECO:0000313" key="2">
    <source>
        <dbReference type="Proteomes" id="UP000006339"/>
    </source>
</evidence>
<accession>A0A828XXU4</accession>
<sequence>MKLLAKLKDLEQQKFFLFFKGEWIETFLDMAPIHYRIVLSLL</sequence>
<protein>
    <submittedName>
        <fullName evidence="1">Uncharacterized protein</fullName>
    </submittedName>
</protein>
<comment type="caution">
    <text evidence="1">The sequence shown here is derived from an EMBL/GenBank/DDBJ whole genome shotgun (WGS) entry which is preliminary data.</text>
</comment>
<dbReference type="AlphaFoldDB" id="A0A828XXU4"/>
<name>A0A828XXU4_9LEPT</name>
<dbReference type="EMBL" id="AKWH02000025">
    <property type="protein sequence ID" value="EKO52380.1"/>
    <property type="molecule type" value="Genomic_DNA"/>
</dbReference>
<gene>
    <name evidence="1" type="ORF">LEP1GSC131_0266</name>
</gene>
<organism evidence="1 2">
    <name type="scientific">Leptospira kirschneri str. 200802841</name>
    <dbReference type="NCBI Taxonomy" id="1193047"/>
    <lineage>
        <taxon>Bacteria</taxon>
        <taxon>Pseudomonadati</taxon>
        <taxon>Spirochaetota</taxon>
        <taxon>Spirochaetia</taxon>
        <taxon>Leptospirales</taxon>
        <taxon>Leptospiraceae</taxon>
        <taxon>Leptospira</taxon>
    </lineage>
</organism>
<keyword evidence="2" id="KW-1185">Reference proteome</keyword>